<dbReference type="Proteomes" id="UP000247409">
    <property type="component" value="Unassembled WGS sequence"/>
</dbReference>
<proteinExistence type="predicted"/>
<comment type="caution">
    <text evidence="2">The sequence shown here is derived from an EMBL/GenBank/DDBJ whole genome shotgun (WGS) entry which is preliminary data.</text>
</comment>
<reference evidence="2 3" key="1">
    <citation type="journal article" date="2018" name="Mol. Biol. Evol.">
        <title>Analysis of the draft genome of the red seaweed Gracilariopsis chorda provides insights into genome size evolution in Rhodophyta.</title>
        <authorList>
            <person name="Lee J."/>
            <person name="Yang E.C."/>
            <person name="Graf L."/>
            <person name="Yang J.H."/>
            <person name="Qiu H."/>
            <person name="Zel Zion U."/>
            <person name="Chan C.X."/>
            <person name="Stephens T.G."/>
            <person name="Weber A.P.M."/>
            <person name="Boo G.H."/>
            <person name="Boo S.M."/>
            <person name="Kim K.M."/>
            <person name="Shin Y."/>
            <person name="Jung M."/>
            <person name="Lee S.J."/>
            <person name="Yim H.S."/>
            <person name="Lee J.H."/>
            <person name="Bhattacharya D."/>
            <person name="Yoon H.S."/>
        </authorList>
    </citation>
    <scope>NUCLEOTIDE SEQUENCE [LARGE SCALE GENOMIC DNA]</scope>
    <source>
        <strain evidence="2 3">SKKU-2015</strain>
        <tissue evidence="2">Whole body</tissue>
    </source>
</reference>
<organism evidence="2 3">
    <name type="scientific">Gracilariopsis chorda</name>
    <dbReference type="NCBI Taxonomy" id="448386"/>
    <lineage>
        <taxon>Eukaryota</taxon>
        <taxon>Rhodophyta</taxon>
        <taxon>Florideophyceae</taxon>
        <taxon>Rhodymeniophycidae</taxon>
        <taxon>Gracilariales</taxon>
        <taxon>Gracilariaceae</taxon>
        <taxon>Gracilariopsis</taxon>
    </lineage>
</organism>
<evidence type="ECO:0000313" key="3">
    <source>
        <dbReference type="Proteomes" id="UP000247409"/>
    </source>
</evidence>
<evidence type="ECO:0000256" key="1">
    <source>
        <dbReference type="SAM" id="MobiDB-lite"/>
    </source>
</evidence>
<name>A0A2V3J586_9FLOR</name>
<dbReference type="AlphaFoldDB" id="A0A2V3J586"/>
<evidence type="ECO:0000313" key="2">
    <source>
        <dbReference type="EMBL" id="PXF49282.1"/>
    </source>
</evidence>
<protein>
    <submittedName>
        <fullName evidence="2">Uncharacterized protein</fullName>
    </submittedName>
</protein>
<feature type="compositionally biased region" description="Basic and acidic residues" evidence="1">
    <location>
        <begin position="1"/>
        <end position="10"/>
    </location>
</feature>
<keyword evidence="3" id="KW-1185">Reference proteome</keyword>
<gene>
    <name evidence="2" type="ORF">BWQ96_00856</name>
</gene>
<dbReference type="EMBL" id="NBIV01000006">
    <property type="protein sequence ID" value="PXF49282.1"/>
    <property type="molecule type" value="Genomic_DNA"/>
</dbReference>
<accession>A0A2V3J586</accession>
<sequence>MELFKIEKPMRKQAQQAKQHSRLECRSSKANRIYMDGTPALAPAAAARGTPVEAFVGKGA</sequence>
<feature type="region of interest" description="Disordered" evidence="1">
    <location>
        <begin position="1"/>
        <end position="24"/>
    </location>
</feature>